<dbReference type="InterPro" id="IPR009057">
    <property type="entry name" value="Homeodomain-like_sf"/>
</dbReference>
<evidence type="ECO:0000313" key="8">
    <source>
        <dbReference type="Proteomes" id="UP000017396"/>
    </source>
</evidence>
<dbReference type="InterPro" id="IPR023772">
    <property type="entry name" value="DNA-bd_HTH_TetR-type_CS"/>
</dbReference>
<evidence type="ECO:0000256" key="4">
    <source>
        <dbReference type="PROSITE-ProRule" id="PRU00335"/>
    </source>
</evidence>
<accession>U5QJK0</accession>
<feature type="DNA-binding region" description="H-T-H motif" evidence="4">
    <location>
        <begin position="29"/>
        <end position="48"/>
    </location>
</feature>
<protein>
    <submittedName>
        <fullName evidence="7">TetR family transcriptional regulator</fullName>
    </submittedName>
</protein>
<keyword evidence="8" id="KW-1185">Reference proteome</keyword>
<dbReference type="Proteomes" id="UP000017396">
    <property type="component" value="Chromosome"/>
</dbReference>
<evidence type="ECO:0000256" key="2">
    <source>
        <dbReference type="ARBA" id="ARBA00023125"/>
    </source>
</evidence>
<dbReference type="InterPro" id="IPR050109">
    <property type="entry name" value="HTH-type_TetR-like_transc_reg"/>
</dbReference>
<sequence length="193" mass="22057">MGRRRSIDAEQIVRATLVVLSTHGVEAVTISQIARQAGISEASIYKFFTSKDDLLRACVSESLEPQDFWRRLFARGETWSVSALLEEAALYTIDYYQQHLPTLLLRVLRPQAGDCCSAPLQTLKLQAHYFQLEMDRGRIRRGDPYRLAMAFCGPLFYHVFAAQAYFQSQPPIASEPFARAWAQDFYQSIRPTD</sequence>
<dbReference type="PANTHER" id="PTHR30055:SF238">
    <property type="entry name" value="MYCOFACTOCIN BIOSYNTHESIS TRANSCRIPTIONAL REGULATOR MFTR-RELATED"/>
    <property type="match status" value="1"/>
</dbReference>
<dbReference type="PROSITE" id="PS50977">
    <property type="entry name" value="HTH_TETR_2"/>
    <property type="match status" value="1"/>
</dbReference>
<dbReference type="SUPFAM" id="SSF46689">
    <property type="entry name" value="Homeodomain-like"/>
    <property type="match status" value="1"/>
</dbReference>
<keyword evidence="5" id="KW-0812">Transmembrane</keyword>
<dbReference type="HOGENOM" id="CLU_1407015_0_0_3"/>
<reference evidence="7 8" key="1">
    <citation type="journal article" date="2013" name="PLoS ONE">
        <title>Cultivation and Complete Genome Sequencing of Gloeobacter kilaueensis sp. nov., from a Lava Cave in Kilauea Caldera, Hawai'i.</title>
        <authorList>
            <person name="Saw J.H."/>
            <person name="Schatz M."/>
            <person name="Brown M.V."/>
            <person name="Kunkel D.D."/>
            <person name="Foster J.S."/>
            <person name="Shick H."/>
            <person name="Christensen S."/>
            <person name="Hou S."/>
            <person name="Wan X."/>
            <person name="Donachie S.P."/>
        </authorList>
    </citation>
    <scope>NUCLEOTIDE SEQUENCE [LARGE SCALE GENOMIC DNA]</scope>
    <source>
        <strain evidence="8">JS</strain>
    </source>
</reference>
<organism evidence="7 8">
    <name type="scientific">Gloeobacter kilaueensis (strain ATCC BAA-2537 / CCAP 1431/1 / ULC 316 / JS1)</name>
    <dbReference type="NCBI Taxonomy" id="1183438"/>
    <lineage>
        <taxon>Bacteria</taxon>
        <taxon>Bacillati</taxon>
        <taxon>Cyanobacteriota</taxon>
        <taxon>Cyanophyceae</taxon>
        <taxon>Gloeobacterales</taxon>
        <taxon>Gloeobacteraceae</taxon>
        <taxon>Gloeobacter</taxon>
    </lineage>
</organism>
<gene>
    <name evidence="7" type="ORF">GKIL_1569</name>
</gene>
<keyword evidence="5" id="KW-1133">Transmembrane helix</keyword>
<proteinExistence type="predicted"/>
<evidence type="ECO:0000259" key="6">
    <source>
        <dbReference type="PROSITE" id="PS50977"/>
    </source>
</evidence>
<dbReference type="Pfam" id="PF00440">
    <property type="entry name" value="TetR_N"/>
    <property type="match status" value="1"/>
</dbReference>
<dbReference type="EMBL" id="CP003587">
    <property type="protein sequence ID" value="AGY57815.1"/>
    <property type="molecule type" value="Genomic_DNA"/>
</dbReference>
<dbReference type="STRING" id="1183438.GKIL_1569"/>
<name>U5QJK0_GLOK1</name>
<feature type="transmembrane region" description="Helical" evidence="5">
    <location>
        <begin position="145"/>
        <end position="166"/>
    </location>
</feature>
<keyword evidence="5" id="KW-0472">Membrane</keyword>
<dbReference type="Gene3D" id="1.10.357.10">
    <property type="entry name" value="Tetracycline Repressor, domain 2"/>
    <property type="match status" value="1"/>
</dbReference>
<dbReference type="eggNOG" id="COG1309">
    <property type="taxonomic scope" value="Bacteria"/>
</dbReference>
<evidence type="ECO:0000313" key="7">
    <source>
        <dbReference type="EMBL" id="AGY57815.1"/>
    </source>
</evidence>
<dbReference type="OrthoDB" id="9812993at2"/>
<keyword evidence="2 4" id="KW-0238">DNA-binding</keyword>
<dbReference type="InterPro" id="IPR001647">
    <property type="entry name" value="HTH_TetR"/>
</dbReference>
<dbReference type="GO" id="GO:0003700">
    <property type="term" value="F:DNA-binding transcription factor activity"/>
    <property type="evidence" value="ECO:0007669"/>
    <property type="project" value="TreeGrafter"/>
</dbReference>
<keyword evidence="1" id="KW-0805">Transcription regulation</keyword>
<dbReference type="PROSITE" id="PS01081">
    <property type="entry name" value="HTH_TETR_1"/>
    <property type="match status" value="1"/>
</dbReference>
<dbReference type="PANTHER" id="PTHR30055">
    <property type="entry name" value="HTH-TYPE TRANSCRIPTIONAL REGULATOR RUTR"/>
    <property type="match status" value="1"/>
</dbReference>
<evidence type="ECO:0000256" key="1">
    <source>
        <dbReference type="ARBA" id="ARBA00023015"/>
    </source>
</evidence>
<evidence type="ECO:0000256" key="3">
    <source>
        <dbReference type="ARBA" id="ARBA00023163"/>
    </source>
</evidence>
<dbReference type="KEGG" id="glj:GKIL_1569"/>
<dbReference type="AlphaFoldDB" id="U5QJK0"/>
<evidence type="ECO:0000256" key="5">
    <source>
        <dbReference type="SAM" id="Phobius"/>
    </source>
</evidence>
<dbReference type="PRINTS" id="PR00455">
    <property type="entry name" value="HTHTETR"/>
</dbReference>
<feature type="domain" description="HTH tetR-type" evidence="6">
    <location>
        <begin position="6"/>
        <end position="66"/>
    </location>
</feature>
<dbReference type="GO" id="GO:0000976">
    <property type="term" value="F:transcription cis-regulatory region binding"/>
    <property type="evidence" value="ECO:0007669"/>
    <property type="project" value="TreeGrafter"/>
</dbReference>
<dbReference type="RefSeq" id="WP_023172927.1">
    <property type="nucleotide sequence ID" value="NC_022600.1"/>
</dbReference>
<keyword evidence="3" id="KW-0804">Transcription</keyword>